<name>A0ABR0S791_9HYPO</name>
<evidence type="ECO:0000256" key="1">
    <source>
        <dbReference type="ARBA" id="ARBA00007448"/>
    </source>
</evidence>
<proteinExistence type="inferred from homology"/>
<reference evidence="3 4" key="1">
    <citation type="submission" date="2024-01" db="EMBL/GenBank/DDBJ databases">
        <title>Complete genome of Cladobotryum mycophilum ATHUM6906.</title>
        <authorList>
            <person name="Christinaki A.C."/>
            <person name="Myridakis A.I."/>
            <person name="Kouvelis V.N."/>
        </authorList>
    </citation>
    <scope>NUCLEOTIDE SEQUENCE [LARGE SCALE GENOMIC DNA]</scope>
    <source>
        <strain evidence="3 4">ATHUM6906</strain>
    </source>
</reference>
<dbReference type="InterPro" id="IPR027417">
    <property type="entry name" value="P-loop_NTPase"/>
</dbReference>
<dbReference type="SMART" id="SM00382">
    <property type="entry name" value="AAA"/>
    <property type="match status" value="1"/>
</dbReference>
<dbReference type="Pfam" id="PF00004">
    <property type="entry name" value="AAA"/>
    <property type="match status" value="1"/>
</dbReference>
<dbReference type="InterPro" id="IPR003959">
    <property type="entry name" value="ATPase_AAA_core"/>
</dbReference>
<dbReference type="Proteomes" id="UP001338125">
    <property type="component" value="Unassembled WGS sequence"/>
</dbReference>
<dbReference type="PANTHER" id="PTHR23070">
    <property type="entry name" value="BCS1 AAA-TYPE ATPASE"/>
    <property type="match status" value="1"/>
</dbReference>
<dbReference type="Gene3D" id="3.40.50.300">
    <property type="entry name" value="P-loop containing nucleotide triphosphate hydrolases"/>
    <property type="match status" value="1"/>
</dbReference>
<dbReference type="InterPro" id="IPR003593">
    <property type="entry name" value="AAA+_ATPase"/>
</dbReference>
<evidence type="ECO:0000313" key="3">
    <source>
        <dbReference type="EMBL" id="KAK5988034.1"/>
    </source>
</evidence>
<organism evidence="3 4">
    <name type="scientific">Cladobotryum mycophilum</name>
    <dbReference type="NCBI Taxonomy" id="491253"/>
    <lineage>
        <taxon>Eukaryota</taxon>
        <taxon>Fungi</taxon>
        <taxon>Dikarya</taxon>
        <taxon>Ascomycota</taxon>
        <taxon>Pezizomycotina</taxon>
        <taxon>Sordariomycetes</taxon>
        <taxon>Hypocreomycetidae</taxon>
        <taxon>Hypocreales</taxon>
        <taxon>Hypocreaceae</taxon>
        <taxon>Cladobotryum</taxon>
    </lineage>
</organism>
<comment type="similarity">
    <text evidence="1">Belongs to the AAA ATPase family. BCS1 subfamily.</text>
</comment>
<dbReference type="EMBL" id="JAVFKD010000016">
    <property type="protein sequence ID" value="KAK5988034.1"/>
    <property type="molecule type" value="Genomic_DNA"/>
</dbReference>
<comment type="caution">
    <text evidence="3">The sequence shown here is derived from an EMBL/GenBank/DDBJ whole genome shotgun (WGS) entry which is preliminary data.</text>
</comment>
<accession>A0ABR0S791</accession>
<protein>
    <submittedName>
        <fullName evidence="3">Mitochondrial chaperone BCS1-B</fullName>
    </submittedName>
</protein>
<dbReference type="SUPFAM" id="SSF52540">
    <property type="entry name" value="P-loop containing nucleoside triphosphate hydrolases"/>
    <property type="match status" value="1"/>
</dbReference>
<evidence type="ECO:0000313" key="4">
    <source>
        <dbReference type="Proteomes" id="UP001338125"/>
    </source>
</evidence>
<sequence length="408" mass="46868">MIYQELIDRYVGGKIGSVVIIAMTISYFAPSLLGAAPNLLTWLPSMTLPEYDVHSIAFLFWVAGNKPQASKYNAVIFNDPKTRYFSWDKEKDSVQRPGDRDQFVCPNGVFIFRSNNRLFVGNKFTLYVLWFDNTPIRRLMKDVLEQYYKTKDLRCFYNDDNSWVEQRRPKKSQNTYFSEKSELLKQDATQFFESKLAYDRRGDSWRRCYFFSGASGSGKTSMSEMIASELNLPIYRLFLGTVNSKELLKLCSCIPPRSLLLLEDIDRVKLSSDGLQDPNPKHIDQQVLNSILDGSTGSEGVLRIISANHPDKLDEALIRPGRVDLTIEFRAILTKDTILGIFSLYFPHSEKVHVARDEYHGRTPAELKCHLQMHKNSDEAMQWLRGWLDETPVREPITDDATIDATIG</sequence>
<feature type="domain" description="AAA+ ATPase" evidence="2">
    <location>
        <begin position="205"/>
        <end position="333"/>
    </location>
</feature>
<keyword evidence="4" id="KW-1185">Reference proteome</keyword>
<evidence type="ECO:0000259" key="2">
    <source>
        <dbReference type="SMART" id="SM00382"/>
    </source>
</evidence>
<gene>
    <name evidence="3" type="ORF">PT974_12170</name>
</gene>
<dbReference type="InterPro" id="IPR050747">
    <property type="entry name" value="Mitochondrial_chaperone_BCS1"/>
</dbReference>